<proteinExistence type="inferred from homology"/>
<dbReference type="RefSeq" id="WP_192730471.1">
    <property type="nucleotide sequence ID" value="NZ_BAAAVL010000014.1"/>
</dbReference>
<comment type="caution">
    <text evidence="5">The sequence shown here is derived from an EMBL/GenBank/DDBJ whole genome shotgun (WGS) entry which is preliminary data.</text>
</comment>
<dbReference type="PANTHER" id="PTHR38603:SF1">
    <property type="entry name" value="CHAPERONE NAPD"/>
    <property type="match status" value="1"/>
</dbReference>
<keyword evidence="2 4" id="KW-0963">Cytoplasm</keyword>
<name>A0ABR9IUE9_RHIVS</name>
<dbReference type="Pfam" id="PF03927">
    <property type="entry name" value="NapD"/>
    <property type="match status" value="1"/>
</dbReference>
<dbReference type="InterPro" id="IPR005623">
    <property type="entry name" value="Chaperone_NapD_NO3_reduct"/>
</dbReference>
<organism evidence="5 6">
    <name type="scientific">Rhizobium viscosum</name>
    <name type="common">Arthrobacter viscosus</name>
    <dbReference type="NCBI Taxonomy" id="1673"/>
    <lineage>
        <taxon>Bacteria</taxon>
        <taxon>Pseudomonadati</taxon>
        <taxon>Pseudomonadota</taxon>
        <taxon>Alphaproteobacteria</taxon>
        <taxon>Hyphomicrobiales</taxon>
        <taxon>Rhizobiaceae</taxon>
        <taxon>Rhizobium/Agrobacterium group</taxon>
        <taxon>Rhizobium</taxon>
    </lineage>
</organism>
<comment type="subcellular location">
    <subcellularLocation>
        <location evidence="1 4">Cytoplasm</location>
    </subcellularLocation>
</comment>
<dbReference type="Gene3D" id="3.30.70.920">
    <property type="match status" value="1"/>
</dbReference>
<sequence>MADSRHHVSSAVVITRPELTEDVAARLAEIEGVEVHGTGAGKIVVVIEGPHSGVLGETLIGISGMDGVLAAHMVFEQALEMKETKDDDRTHAA</sequence>
<protein>
    <recommendedName>
        <fullName evidence="4">Chaperone NapD</fullName>
    </recommendedName>
    <alternativeName>
        <fullName evidence="4">NapA signal peptide-binding chaperone NapD</fullName>
    </alternativeName>
</protein>
<evidence type="ECO:0000256" key="2">
    <source>
        <dbReference type="ARBA" id="ARBA00022490"/>
    </source>
</evidence>
<keyword evidence="3 4" id="KW-0143">Chaperone</keyword>
<accession>A0ABR9IUE9</accession>
<comment type="similarity">
    <text evidence="4">Belongs to the NapD family.</text>
</comment>
<evidence type="ECO:0000313" key="5">
    <source>
        <dbReference type="EMBL" id="MBE1506831.1"/>
    </source>
</evidence>
<evidence type="ECO:0000313" key="6">
    <source>
        <dbReference type="Proteomes" id="UP000620262"/>
    </source>
</evidence>
<reference evidence="5 6" key="1">
    <citation type="submission" date="2020-10" db="EMBL/GenBank/DDBJ databases">
        <title>Sequencing the genomes of 1000 actinobacteria strains.</title>
        <authorList>
            <person name="Klenk H.-P."/>
        </authorList>
    </citation>
    <scope>NUCLEOTIDE SEQUENCE [LARGE SCALE GENOMIC DNA]</scope>
    <source>
        <strain evidence="5 6">DSM 7307</strain>
    </source>
</reference>
<gene>
    <name evidence="4" type="primary">napD</name>
    <name evidence="5" type="ORF">H4W29_004012</name>
</gene>
<dbReference type="PANTHER" id="PTHR38603">
    <property type="entry name" value="CHAPERONE NAPD"/>
    <property type="match status" value="1"/>
</dbReference>
<keyword evidence="6" id="KW-1185">Reference proteome</keyword>
<comment type="subunit">
    <text evidence="4">Interacts with the cytoplasmic NapA precursor.</text>
</comment>
<dbReference type="HAMAP" id="MF_02200">
    <property type="entry name" value="NapD"/>
    <property type="match status" value="1"/>
</dbReference>
<dbReference type="Proteomes" id="UP000620262">
    <property type="component" value="Unassembled WGS sequence"/>
</dbReference>
<comment type="function">
    <text evidence="4">Chaperone for NapA, the catalytic subunit of the periplasmic nitrate reductase. It binds directly and specifically to the twin-arginine signal peptide of NapA, preventing premature interaction with the Tat translocase and premature export.</text>
</comment>
<evidence type="ECO:0000256" key="3">
    <source>
        <dbReference type="ARBA" id="ARBA00023186"/>
    </source>
</evidence>
<evidence type="ECO:0000256" key="4">
    <source>
        <dbReference type="HAMAP-Rule" id="MF_02200"/>
    </source>
</evidence>
<evidence type="ECO:0000256" key="1">
    <source>
        <dbReference type="ARBA" id="ARBA00004496"/>
    </source>
</evidence>
<dbReference type="EMBL" id="JADBEC010000001">
    <property type="protein sequence ID" value="MBE1506831.1"/>
    <property type="molecule type" value="Genomic_DNA"/>
</dbReference>